<comment type="caution">
    <text evidence="1">The sequence shown here is derived from an EMBL/GenBank/DDBJ whole genome shotgun (WGS) entry which is preliminary data.</text>
</comment>
<dbReference type="PANTHER" id="PTHR38045:SF1">
    <property type="entry name" value="HEPARINASE II_III-LIKE PROTEIN"/>
    <property type="match status" value="1"/>
</dbReference>
<organism evidence="1">
    <name type="scientific">marine sediment metagenome</name>
    <dbReference type="NCBI Taxonomy" id="412755"/>
    <lineage>
        <taxon>unclassified sequences</taxon>
        <taxon>metagenomes</taxon>
        <taxon>ecological metagenomes</taxon>
    </lineage>
</organism>
<dbReference type="EMBL" id="LAZR01058164">
    <property type="protein sequence ID" value="KKK70498.1"/>
    <property type="molecule type" value="Genomic_DNA"/>
</dbReference>
<gene>
    <name evidence="1" type="ORF">LCGC14_2923360</name>
</gene>
<evidence type="ECO:0000313" key="1">
    <source>
        <dbReference type="EMBL" id="KKK70498.1"/>
    </source>
</evidence>
<proteinExistence type="predicted"/>
<feature type="non-terminal residue" evidence="1">
    <location>
        <position position="246"/>
    </location>
</feature>
<dbReference type="SUPFAM" id="SSF48230">
    <property type="entry name" value="Chondroitin AC/alginate lyase"/>
    <property type="match status" value="1"/>
</dbReference>
<sequence length="246" mass="27418">MLGGISGEQLAQIVKSNLGASPIPRAFDQGVRDRAVRIAAAQGLPQRIESELADEDPVRIISYSDYRRFRRSGNRSYCDGLMNQRDRQADLAASAVYIGMADKAPFLQDLLWVGCESSWWELPSHENPPAPIDLRAATRAFNYALVGTMLCNELGGEVADRMLLEARRRVLDEYLNPDRYYWWWKHTNNWNAVCNGGIGLAAMLIEPDADRLTAILQRVLQGLGSFLSGFTPDGGCTEGAGYWRYG</sequence>
<protein>
    <recommendedName>
        <fullName evidence="2">Heparinase II N-terminal domain-containing protein</fullName>
    </recommendedName>
</protein>
<dbReference type="AlphaFoldDB" id="A0A0F8XNG2"/>
<reference evidence="1" key="1">
    <citation type="journal article" date="2015" name="Nature">
        <title>Complex archaea that bridge the gap between prokaryotes and eukaryotes.</title>
        <authorList>
            <person name="Spang A."/>
            <person name="Saw J.H."/>
            <person name="Jorgensen S.L."/>
            <person name="Zaremba-Niedzwiedzka K."/>
            <person name="Martijn J."/>
            <person name="Lind A.E."/>
            <person name="van Eijk R."/>
            <person name="Schleper C."/>
            <person name="Guy L."/>
            <person name="Ettema T.J."/>
        </authorList>
    </citation>
    <scope>NUCLEOTIDE SEQUENCE</scope>
</reference>
<name>A0A0F8XNG2_9ZZZZ</name>
<dbReference type="PANTHER" id="PTHR38045">
    <property type="entry name" value="CHROMOSOME 1, WHOLE GENOME SHOTGUN SEQUENCE"/>
    <property type="match status" value="1"/>
</dbReference>
<dbReference type="Gene3D" id="1.50.10.100">
    <property type="entry name" value="Chondroitin AC/alginate lyase"/>
    <property type="match status" value="1"/>
</dbReference>
<dbReference type="InterPro" id="IPR008929">
    <property type="entry name" value="Chondroitin_lyas"/>
</dbReference>
<evidence type="ECO:0008006" key="2">
    <source>
        <dbReference type="Google" id="ProtNLM"/>
    </source>
</evidence>
<accession>A0A0F8XNG2</accession>